<dbReference type="SUPFAM" id="SSF75005">
    <property type="entry name" value="Arabinanase/levansucrase/invertase"/>
    <property type="match status" value="1"/>
</dbReference>
<evidence type="ECO:0000256" key="2">
    <source>
        <dbReference type="ARBA" id="ARBA00009902"/>
    </source>
</evidence>
<name>A0A347WKW7_9LACT</name>
<protein>
    <recommendedName>
        <fullName evidence="4 8">Sucrose-6-phosphate hydrolase</fullName>
        <ecNumber evidence="3 8">3.2.1.26</ecNumber>
    </recommendedName>
    <alternativeName>
        <fullName evidence="7 9">Invertase</fullName>
    </alternativeName>
</protein>
<comment type="catalytic activity">
    <reaction evidence="8">
        <text>Hydrolysis of terminal non-reducing beta-D-fructofuranoside residues in beta-D-fructofuranosides.</text>
        <dbReference type="EC" id="3.2.1.26"/>
    </reaction>
</comment>
<organism evidence="12 13">
    <name type="scientific">Suicoccus acidiformans</name>
    <dbReference type="NCBI Taxonomy" id="2036206"/>
    <lineage>
        <taxon>Bacteria</taxon>
        <taxon>Bacillati</taxon>
        <taxon>Bacillota</taxon>
        <taxon>Bacilli</taxon>
        <taxon>Lactobacillales</taxon>
        <taxon>Aerococcaceae</taxon>
        <taxon>Suicoccus</taxon>
    </lineage>
</organism>
<dbReference type="Gene3D" id="2.115.10.20">
    <property type="entry name" value="Glycosyl hydrolase domain, family 43"/>
    <property type="match status" value="1"/>
</dbReference>
<accession>A0A347WKW7</accession>
<gene>
    <name evidence="12" type="ORF">CL176_06770</name>
</gene>
<comment type="similarity">
    <text evidence="2 8">Belongs to the glycosyl hydrolase 32 family.</text>
</comment>
<dbReference type="GO" id="GO:0005737">
    <property type="term" value="C:cytoplasm"/>
    <property type="evidence" value="ECO:0007669"/>
    <property type="project" value="UniProtKB-SubCell"/>
</dbReference>
<dbReference type="NCBIfam" id="TIGR01322">
    <property type="entry name" value="scrB_fam"/>
    <property type="match status" value="1"/>
</dbReference>
<dbReference type="AlphaFoldDB" id="A0A347WKW7"/>
<dbReference type="CDD" id="cd18623">
    <property type="entry name" value="GH32_ScrB-like"/>
    <property type="match status" value="1"/>
</dbReference>
<keyword evidence="9" id="KW-0963">Cytoplasm</keyword>
<dbReference type="EC" id="3.2.1.26" evidence="3 8"/>
<evidence type="ECO:0000256" key="8">
    <source>
        <dbReference type="RuleBase" id="RU362110"/>
    </source>
</evidence>
<evidence type="ECO:0000256" key="4">
    <source>
        <dbReference type="ARBA" id="ARBA00019623"/>
    </source>
</evidence>
<dbReference type="InterPro" id="IPR001362">
    <property type="entry name" value="Glyco_hydro_32"/>
</dbReference>
<evidence type="ECO:0000313" key="13">
    <source>
        <dbReference type="Proteomes" id="UP000263232"/>
    </source>
</evidence>
<comment type="function">
    <text evidence="9">Enables the bacterium to metabolize sucrose as a sole carbon source.</text>
</comment>
<dbReference type="InterPro" id="IPR051214">
    <property type="entry name" value="GH32_Enzymes"/>
</dbReference>
<dbReference type="UniPathway" id="UPA00238"/>
<proteinExistence type="inferred from homology"/>
<evidence type="ECO:0000256" key="5">
    <source>
        <dbReference type="ARBA" id="ARBA00022801"/>
    </source>
</evidence>
<feature type="domain" description="Glycosyl hydrolase family 32 N-terminal" evidence="10">
    <location>
        <begin position="25"/>
        <end position="337"/>
    </location>
</feature>
<reference evidence="12 13" key="1">
    <citation type="submission" date="2017-09" db="EMBL/GenBank/DDBJ databases">
        <title>Complete genome sequence of Oxytococcus suis strain ZY16052.</title>
        <authorList>
            <person name="Li F."/>
        </authorList>
    </citation>
    <scope>NUCLEOTIDE SEQUENCE [LARGE SCALE GENOMIC DNA]</scope>
    <source>
        <strain evidence="12 13">ZY16052</strain>
    </source>
</reference>
<evidence type="ECO:0000256" key="7">
    <source>
        <dbReference type="ARBA" id="ARBA00033367"/>
    </source>
</evidence>
<sequence>MLDKASIKQMKAQVQEDKQWRQGYHMMPQTGWLNDPNGLAYFQDTYHIYHQYEPYKATGGATHWGHKTSEDLVHFQEEVIFLSPDQPFDQDGVYSGSAIEVDGQLHFFYTGNVKKPGHYDYIYSGREQNVVHVVSPDGFEIQSREVVIAHEDFPPGYSDHIRDPNVFSQNDKFYMLLGARTDDNKGAIILYESQDLDNWTFLGDFLAGDEDQGFMWECPDYSDHGEHSVLIFSPQGVIGDHFSFQNPYSAGYLIGNVDWDMGRFLPTEDFQELDYGFDFYAPQTFKDAKGRHILIGWMGMPDIEPEYTNPTISYGWQHCLALPREIEVRNHKLYQKPIEEYQALRGDAVNLETDKSYERSALYELNIAGENLQVLQLELSQDSQLTYDGEILTLRHGVSGFGRKKRQVKIPAINRIQVFGDYSSLEIFINDGEYVLTTRIYPTRSDLSIRIEADQEVKATYWPLSET</sequence>
<evidence type="ECO:0000313" key="12">
    <source>
        <dbReference type="EMBL" id="AXY25724.1"/>
    </source>
</evidence>
<feature type="domain" description="Glycosyl hydrolase family 32 C-terminal" evidence="11">
    <location>
        <begin position="415"/>
        <end position="456"/>
    </location>
</feature>
<dbReference type="InterPro" id="IPR013189">
    <property type="entry name" value="Glyco_hydro_32_C"/>
</dbReference>
<evidence type="ECO:0000259" key="10">
    <source>
        <dbReference type="Pfam" id="PF00251"/>
    </source>
</evidence>
<dbReference type="PROSITE" id="PS00609">
    <property type="entry name" value="GLYCOSYL_HYDROL_F32"/>
    <property type="match status" value="1"/>
</dbReference>
<evidence type="ECO:0000256" key="9">
    <source>
        <dbReference type="RuleBase" id="RU365015"/>
    </source>
</evidence>
<evidence type="ECO:0000256" key="1">
    <source>
        <dbReference type="ARBA" id="ARBA00004914"/>
    </source>
</evidence>
<evidence type="ECO:0000256" key="3">
    <source>
        <dbReference type="ARBA" id="ARBA00012758"/>
    </source>
</evidence>
<dbReference type="SMART" id="SM00640">
    <property type="entry name" value="Glyco_32"/>
    <property type="match status" value="1"/>
</dbReference>
<dbReference type="PANTHER" id="PTHR43101">
    <property type="entry name" value="BETA-FRUCTOSIDASE"/>
    <property type="match status" value="1"/>
</dbReference>
<dbReference type="PANTHER" id="PTHR43101:SF1">
    <property type="entry name" value="BETA-FRUCTOSIDASE"/>
    <property type="match status" value="1"/>
</dbReference>
<comment type="subcellular location">
    <subcellularLocation>
        <location evidence="9">Cytoplasm</location>
    </subcellularLocation>
</comment>
<dbReference type="InterPro" id="IPR006232">
    <property type="entry name" value="Suc6P_hydrolase"/>
</dbReference>
<dbReference type="Pfam" id="PF08244">
    <property type="entry name" value="Glyco_hydro_32C"/>
    <property type="match status" value="1"/>
</dbReference>
<keyword evidence="5 8" id="KW-0378">Hydrolase</keyword>
<keyword evidence="6 8" id="KW-0326">Glycosidase</keyword>
<keyword evidence="13" id="KW-1185">Reference proteome</keyword>
<dbReference type="OrthoDB" id="9759709at2"/>
<dbReference type="Proteomes" id="UP000263232">
    <property type="component" value="Chromosome"/>
</dbReference>
<dbReference type="Gene3D" id="2.60.120.560">
    <property type="entry name" value="Exo-inulinase, domain 1"/>
    <property type="match status" value="1"/>
</dbReference>
<dbReference type="InterPro" id="IPR018053">
    <property type="entry name" value="Glyco_hydro_32_AS"/>
</dbReference>
<dbReference type="SUPFAM" id="SSF49899">
    <property type="entry name" value="Concanavalin A-like lectins/glucanases"/>
    <property type="match status" value="1"/>
</dbReference>
<dbReference type="InterPro" id="IPR013320">
    <property type="entry name" value="ConA-like_dom_sf"/>
</dbReference>
<evidence type="ECO:0000256" key="6">
    <source>
        <dbReference type="ARBA" id="ARBA00023295"/>
    </source>
</evidence>
<dbReference type="RefSeq" id="WP_118990625.1">
    <property type="nucleotide sequence ID" value="NZ_CP023434.1"/>
</dbReference>
<dbReference type="KEGG" id="abae:CL176_06770"/>
<keyword evidence="9" id="KW-0119">Carbohydrate metabolism</keyword>
<dbReference type="GO" id="GO:0004564">
    <property type="term" value="F:beta-fructofuranosidase activity"/>
    <property type="evidence" value="ECO:0007669"/>
    <property type="project" value="UniProtKB-EC"/>
</dbReference>
<dbReference type="InterPro" id="IPR023296">
    <property type="entry name" value="Glyco_hydro_beta-prop_sf"/>
</dbReference>
<dbReference type="InterPro" id="IPR013148">
    <property type="entry name" value="Glyco_hydro_32_N"/>
</dbReference>
<evidence type="ECO:0000259" key="11">
    <source>
        <dbReference type="Pfam" id="PF08244"/>
    </source>
</evidence>
<dbReference type="GO" id="GO:0005985">
    <property type="term" value="P:sucrose metabolic process"/>
    <property type="evidence" value="ECO:0007669"/>
    <property type="project" value="UniProtKB-UniPathway"/>
</dbReference>
<dbReference type="EMBL" id="CP023434">
    <property type="protein sequence ID" value="AXY25724.1"/>
    <property type="molecule type" value="Genomic_DNA"/>
</dbReference>
<dbReference type="Pfam" id="PF00251">
    <property type="entry name" value="Glyco_hydro_32N"/>
    <property type="match status" value="1"/>
</dbReference>
<comment type="pathway">
    <text evidence="1 9">Glycan biosynthesis; sucrose metabolism.</text>
</comment>